<gene>
    <name evidence="6" type="ORF">ACFQGL_04270</name>
</gene>
<name>A0ABW1H2M1_9ACTN</name>
<reference evidence="7" key="1">
    <citation type="journal article" date="2019" name="Int. J. Syst. Evol. Microbiol.">
        <title>The Global Catalogue of Microorganisms (GCM) 10K type strain sequencing project: providing services to taxonomists for standard genome sequencing and annotation.</title>
        <authorList>
            <consortium name="The Broad Institute Genomics Platform"/>
            <consortium name="The Broad Institute Genome Sequencing Center for Infectious Disease"/>
            <person name="Wu L."/>
            <person name="Ma J."/>
        </authorList>
    </citation>
    <scope>NUCLEOTIDE SEQUENCE [LARGE SCALE GENOMIC DNA]</scope>
    <source>
        <strain evidence="7">CGMCC 4.7144</strain>
    </source>
</reference>
<evidence type="ECO:0000313" key="7">
    <source>
        <dbReference type="Proteomes" id="UP001596226"/>
    </source>
</evidence>
<dbReference type="RefSeq" id="WP_377505592.1">
    <property type="nucleotide sequence ID" value="NZ_JBHSQS010000002.1"/>
</dbReference>
<dbReference type="PROSITE" id="PS50893">
    <property type="entry name" value="ABC_TRANSPORTER_2"/>
    <property type="match status" value="1"/>
</dbReference>
<keyword evidence="2" id="KW-0813">Transport</keyword>
<keyword evidence="7" id="KW-1185">Reference proteome</keyword>
<evidence type="ECO:0000313" key="6">
    <source>
        <dbReference type="EMBL" id="MFC5922556.1"/>
    </source>
</evidence>
<dbReference type="Gene3D" id="3.40.50.300">
    <property type="entry name" value="P-loop containing nucleotide triphosphate hydrolases"/>
    <property type="match status" value="1"/>
</dbReference>
<evidence type="ECO:0000256" key="2">
    <source>
        <dbReference type="ARBA" id="ARBA00022448"/>
    </source>
</evidence>
<evidence type="ECO:0000256" key="4">
    <source>
        <dbReference type="ARBA" id="ARBA00022840"/>
    </source>
</evidence>
<dbReference type="PROSITE" id="PS00211">
    <property type="entry name" value="ABC_TRANSPORTER_1"/>
    <property type="match status" value="1"/>
</dbReference>
<dbReference type="SUPFAM" id="SSF52540">
    <property type="entry name" value="P-loop containing nucleoside triphosphate hydrolases"/>
    <property type="match status" value="1"/>
</dbReference>
<dbReference type="InterPro" id="IPR003593">
    <property type="entry name" value="AAA+_ATPase"/>
</dbReference>
<evidence type="ECO:0000256" key="3">
    <source>
        <dbReference type="ARBA" id="ARBA00022741"/>
    </source>
</evidence>
<dbReference type="Proteomes" id="UP001596226">
    <property type="component" value="Unassembled WGS sequence"/>
</dbReference>
<comment type="similarity">
    <text evidence="1">Belongs to the ABC transporter superfamily.</text>
</comment>
<dbReference type="PANTHER" id="PTHR43335">
    <property type="entry name" value="ABC TRANSPORTER, ATP-BINDING PROTEIN"/>
    <property type="match status" value="1"/>
</dbReference>
<dbReference type="InterPro" id="IPR027417">
    <property type="entry name" value="P-loop_NTPase"/>
</dbReference>
<keyword evidence="4 6" id="KW-0067">ATP-binding</keyword>
<dbReference type="PANTHER" id="PTHR43335:SF4">
    <property type="entry name" value="ABC TRANSPORTER, ATP-BINDING PROTEIN"/>
    <property type="match status" value="1"/>
</dbReference>
<dbReference type="GO" id="GO:0005524">
    <property type="term" value="F:ATP binding"/>
    <property type="evidence" value="ECO:0007669"/>
    <property type="project" value="UniProtKB-KW"/>
</dbReference>
<comment type="caution">
    <text evidence="6">The sequence shown here is derived from an EMBL/GenBank/DDBJ whole genome shotgun (WGS) entry which is preliminary data.</text>
</comment>
<sequence>MIELHEVTKRYGAATAVHRLTLTVRPGHVTGFLGPNGAGKSTTLRLILGLHRPTSGTVTVDGRPFRERSRGLRHVGALLDAADVHGGRTARAHLRALAASNRIPRARVDAVLGDVGLTSAARRRIGGFSLGMKQRLGIAAALLGDPPVLLFDEPFNGLDPEGVRWVRGLFRRLAAEGRTVFVSSHLMSEMAHTADHFVVIGRGKLIAEQSLAEFAARGARAGVAVRTPDPVALTSLLTAQGGAVRPEGDALAVTGLTAAQVGELACAHRVPLHELLTRTASLEEAFMELTADSVDYPAGGPR</sequence>
<evidence type="ECO:0000259" key="5">
    <source>
        <dbReference type="PROSITE" id="PS50893"/>
    </source>
</evidence>
<protein>
    <submittedName>
        <fullName evidence="6">ABC transporter ATP-binding protein</fullName>
    </submittedName>
</protein>
<organism evidence="6 7">
    <name type="scientific">Micromonospora vulcania</name>
    <dbReference type="NCBI Taxonomy" id="1441873"/>
    <lineage>
        <taxon>Bacteria</taxon>
        <taxon>Bacillati</taxon>
        <taxon>Actinomycetota</taxon>
        <taxon>Actinomycetes</taxon>
        <taxon>Micromonosporales</taxon>
        <taxon>Micromonosporaceae</taxon>
        <taxon>Micromonospora</taxon>
    </lineage>
</organism>
<dbReference type="InterPro" id="IPR017871">
    <property type="entry name" value="ABC_transporter-like_CS"/>
</dbReference>
<feature type="domain" description="ABC transporter" evidence="5">
    <location>
        <begin position="2"/>
        <end position="227"/>
    </location>
</feature>
<evidence type="ECO:0000256" key="1">
    <source>
        <dbReference type="ARBA" id="ARBA00005417"/>
    </source>
</evidence>
<keyword evidence="3" id="KW-0547">Nucleotide-binding</keyword>
<dbReference type="Pfam" id="PF00005">
    <property type="entry name" value="ABC_tran"/>
    <property type="match status" value="1"/>
</dbReference>
<dbReference type="EMBL" id="JBHSQS010000002">
    <property type="protein sequence ID" value="MFC5922556.1"/>
    <property type="molecule type" value="Genomic_DNA"/>
</dbReference>
<dbReference type="SMART" id="SM00382">
    <property type="entry name" value="AAA"/>
    <property type="match status" value="1"/>
</dbReference>
<proteinExistence type="inferred from homology"/>
<accession>A0ABW1H2M1</accession>
<dbReference type="InterPro" id="IPR003439">
    <property type="entry name" value="ABC_transporter-like_ATP-bd"/>
</dbReference>